<dbReference type="Proteomes" id="UP000019322">
    <property type="component" value="Chromosome"/>
</dbReference>
<evidence type="ECO:0000259" key="2">
    <source>
        <dbReference type="PROSITE" id="PS51898"/>
    </source>
</evidence>
<dbReference type="PROSITE" id="PS51898">
    <property type="entry name" value="TYR_RECOMBINASE"/>
    <property type="match status" value="1"/>
</dbReference>
<dbReference type="AlphaFoldDB" id="A0AA86E2V7"/>
<dbReference type="SUPFAM" id="SSF56349">
    <property type="entry name" value="DNA breaking-rejoining enzymes"/>
    <property type="match status" value="1"/>
</dbReference>
<dbReference type="InterPro" id="IPR050090">
    <property type="entry name" value="Tyrosine_recombinase_XerCD"/>
</dbReference>
<dbReference type="KEGG" id="smul:SMUL_1897"/>
<dbReference type="PANTHER" id="PTHR30349:SF64">
    <property type="entry name" value="PROPHAGE INTEGRASE INTD-RELATED"/>
    <property type="match status" value="1"/>
</dbReference>
<dbReference type="PANTHER" id="PTHR30349">
    <property type="entry name" value="PHAGE INTEGRASE-RELATED"/>
    <property type="match status" value="1"/>
</dbReference>
<accession>A0AA86E2V7</accession>
<dbReference type="InterPro" id="IPR011010">
    <property type="entry name" value="DNA_brk_join_enz"/>
</dbReference>
<dbReference type="InterPro" id="IPR002104">
    <property type="entry name" value="Integrase_catalytic"/>
</dbReference>
<sequence>MHLFSFCKSYIVKKFDTHVNAYAEKNIKDECRVSLKGAIDYNILKSVIVYYQANQFHSIGNYMVLINFCIYAMNCNYPYSQNSFDHEFVVDFIWIETSNKKDTTKVFYSGLISTFVNTYNLIIHNDNRSLGISMSKAYYSSYYSYNQRLTDEELYRIFLTLPSKDDNFIVMFNVLLRTGIRVSEMLSIRKKDIYNENGLFFFKIKGKGLKYRMVAMPQNNFRPFYMSKIRSLNNDEYIFQTKKNTRITRQFVYRGIKKFFLQLGISKEQNGPHVLRHTFASKLYEKHQDIILVQECLGHTNIEITRKYIHLHISNLKKIADLYDDFCSDTLSVMFMFSITNVIRGIIFSIFI</sequence>
<dbReference type="InterPro" id="IPR013762">
    <property type="entry name" value="Integrase-like_cat_sf"/>
</dbReference>
<evidence type="ECO:0000256" key="1">
    <source>
        <dbReference type="ARBA" id="ARBA00023172"/>
    </source>
</evidence>
<dbReference type="Pfam" id="PF00589">
    <property type="entry name" value="Phage_integrase"/>
    <property type="match status" value="1"/>
</dbReference>
<dbReference type="Gene3D" id="1.10.443.10">
    <property type="entry name" value="Intergrase catalytic core"/>
    <property type="match status" value="1"/>
</dbReference>
<gene>
    <name evidence="3" type="ORF">SMUL_1897</name>
</gene>
<organism evidence="3 4">
    <name type="scientific">Sulfurospirillum multivorans (strain DM 12446 / JCM 15788 / NBRC 109480)</name>
    <dbReference type="NCBI Taxonomy" id="1150621"/>
    <lineage>
        <taxon>Bacteria</taxon>
        <taxon>Pseudomonadati</taxon>
        <taxon>Campylobacterota</taxon>
        <taxon>Epsilonproteobacteria</taxon>
        <taxon>Campylobacterales</taxon>
        <taxon>Sulfurospirillaceae</taxon>
        <taxon>Sulfurospirillum</taxon>
    </lineage>
</organism>
<dbReference type="GO" id="GO:0015074">
    <property type="term" value="P:DNA integration"/>
    <property type="evidence" value="ECO:0007669"/>
    <property type="project" value="InterPro"/>
</dbReference>
<evidence type="ECO:0000313" key="3">
    <source>
        <dbReference type="EMBL" id="AHJ13152.1"/>
    </source>
</evidence>
<dbReference type="GO" id="GO:0006310">
    <property type="term" value="P:DNA recombination"/>
    <property type="evidence" value="ECO:0007669"/>
    <property type="project" value="UniProtKB-KW"/>
</dbReference>
<dbReference type="GO" id="GO:0003677">
    <property type="term" value="F:DNA binding"/>
    <property type="evidence" value="ECO:0007669"/>
    <property type="project" value="InterPro"/>
</dbReference>
<protein>
    <submittedName>
        <fullName evidence="3">DNA breaking-rejoining enzyme</fullName>
    </submittedName>
</protein>
<keyword evidence="1" id="KW-0233">DNA recombination</keyword>
<dbReference type="EMBL" id="CP007201">
    <property type="protein sequence ID" value="AHJ13152.1"/>
    <property type="molecule type" value="Genomic_DNA"/>
</dbReference>
<feature type="domain" description="Tyr recombinase" evidence="2">
    <location>
        <begin position="144"/>
        <end position="321"/>
    </location>
</feature>
<evidence type="ECO:0000313" key="4">
    <source>
        <dbReference type="Proteomes" id="UP000019322"/>
    </source>
</evidence>
<reference evidence="3 4" key="1">
    <citation type="journal article" date="2014" name="Environ. Microbiol.">
        <title>Insights into organohalide respiration and the versatile catabolism of Sulfurospirillum multivorans gained from comparative genomics and physiological studies.</title>
        <authorList>
            <person name="Goris T."/>
            <person name="Schubert T."/>
            <person name="Gadkari J."/>
            <person name="Wubet T."/>
            <person name="Tarkka M."/>
            <person name="Buscot F."/>
            <person name="Adrian L."/>
            <person name="Diekert G."/>
        </authorList>
    </citation>
    <scope>NUCLEOTIDE SEQUENCE [LARGE SCALE GENOMIC DNA]</scope>
    <source>
        <strain evidence="4">DM 12446 / JCM 15788 / NBRC 109480</strain>
    </source>
</reference>
<proteinExistence type="predicted"/>
<name>A0AA86E2V7_SULMK</name>